<keyword evidence="2" id="KW-0472">Membrane</keyword>
<feature type="region of interest" description="Disordered" evidence="1">
    <location>
        <begin position="163"/>
        <end position="187"/>
    </location>
</feature>
<organism evidence="3 4">
    <name type="scientific">Gemmata obscuriglobus</name>
    <dbReference type="NCBI Taxonomy" id="114"/>
    <lineage>
        <taxon>Bacteria</taxon>
        <taxon>Pseudomonadati</taxon>
        <taxon>Planctomycetota</taxon>
        <taxon>Planctomycetia</taxon>
        <taxon>Gemmatales</taxon>
        <taxon>Gemmataceae</taxon>
        <taxon>Gemmata</taxon>
    </lineage>
</organism>
<evidence type="ECO:0000313" key="4">
    <source>
        <dbReference type="Proteomes" id="UP000245802"/>
    </source>
</evidence>
<gene>
    <name evidence="3" type="ORF">C1280_15195</name>
</gene>
<reference evidence="3 4" key="1">
    <citation type="submission" date="2018-01" db="EMBL/GenBank/DDBJ databases">
        <title>G. obscuriglobus.</title>
        <authorList>
            <person name="Franke J."/>
            <person name="Blomberg W."/>
            <person name="Selmecki A."/>
        </authorList>
    </citation>
    <scope>NUCLEOTIDE SEQUENCE [LARGE SCALE GENOMIC DNA]</scope>
    <source>
        <strain evidence="3 4">DSM 5831</strain>
    </source>
</reference>
<protein>
    <submittedName>
        <fullName evidence="3">Uncharacterized protein</fullName>
    </submittedName>
</protein>
<dbReference type="Proteomes" id="UP000245802">
    <property type="component" value="Chromosome"/>
</dbReference>
<dbReference type="EMBL" id="CP025958">
    <property type="protein sequence ID" value="AWM38197.1"/>
    <property type="molecule type" value="Genomic_DNA"/>
</dbReference>
<dbReference type="AlphaFoldDB" id="A0A2Z3H3A1"/>
<keyword evidence="2" id="KW-1133">Transmembrane helix</keyword>
<feature type="transmembrane region" description="Helical" evidence="2">
    <location>
        <begin position="68"/>
        <end position="88"/>
    </location>
</feature>
<proteinExistence type="predicted"/>
<name>A0A2Z3H3A1_9BACT</name>
<dbReference type="OrthoDB" id="9985732at2"/>
<dbReference type="KEGG" id="gog:C1280_15195"/>
<keyword evidence="4" id="KW-1185">Reference proteome</keyword>
<evidence type="ECO:0000256" key="1">
    <source>
        <dbReference type="SAM" id="MobiDB-lite"/>
    </source>
</evidence>
<accession>A0A2Z3H3A1</accession>
<keyword evidence="2" id="KW-0812">Transmembrane</keyword>
<dbReference type="RefSeq" id="WP_010046667.1">
    <property type="nucleotide sequence ID" value="NZ_CP025958.1"/>
</dbReference>
<evidence type="ECO:0000256" key="2">
    <source>
        <dbReference type="SAM" id="Phobius"/>
    </source>
</evidence>
<evidence type="ECO:0000313" key="3">
    <source>
        <dbReference type="EMBL" id="AWM38197.1"/>
    </source>
</evidence>
<sequence length="187" mass="19264">MTTLPNDNPNRPDPFGGYIAGAREAVDAVRPDEPSEDQWRAVLGGVRVGLAAATEPARSAPPRWHRTALVAGAVALAAVAAAVVWVPFAPVVNPAGVTKSGPVVPVGPEPPADPLAGFDVLPLASAEEVDLHRVPGSGWLPVGHDPLPAALVLATNQDIELDDPDSTWSQVTPSPGDAPVIFASKPR</sequence>